<dbReference type="PANTHER" id="PTHR39210:SF1">
    <property type="entry name" value="HEPARIN-SULFATE LYASE"/>
    <property type="match status" value="1"/>
</dbReference>
<dbReference type="Pfam" id="PF07940">
    <property type="entry name" value="Hepar_II_III_C"/>
    <property type="match status" value="1"/>
</dbReference>
<keyword evidence="3" id="KW-0574">Periplasm</keyword>
<evidence type="ECO:0000256" key="4">
    <source>
        <dbReference type="ARBA" id="ARBA00023239"/>
    </source>
</evidence>
<evidence type="ECO:0000259" key="5">
    <source>
        <dbReference type="Pfam" id="PF07940"/>
    </source>
</evidence>
<evidence type="ECO:0000259" key="6">
    <source>
        <dbReference type="Pfam" id="PF16889"/>
    </source>
</evidence>
<dbReference type="Pfam" id="PF16889">
    <property type="entry name" value="Hepar_II_III_N"/>
    <property type="match status" value="1"/>
</dbReference>
<dbReference type="PANTHER" id="PTHR39210">
    <property type="entry name" value="HEPARIN-SULFATE LYASE"/>
    <property type="match status" value="1"/>
</dbReference>
<evidence type="ECO:0000256" key="1">
    <source>
        <dbReference type="ARBA" id="ARBA00004418"/>
    </source>
</evidence>
<evidence type="ECO:0000313" key="8">
    <source>
        <dbReference type="Proteomes" id="UP000823865"/>
    </source>
</evidence>
<comment type="caution">
    <text evidence="7">The sequence shown here is derived from an EMBL/GenBank/DDBJ whole genome shotgun (WGS) entry which is preliminary data.</text>
</comment>
<dbReference type="Gene3D" id="1.50.10.100">
    <property type="entry name" value="Chondroitin AC/alginate lyase"/>
    <property type="match status" value="1"/>
</dbReference>
<dbReference type="GO" id="GO:0042597">
    <property type="term" value="C:periplasmic space"/>
    <property type="evidence" value="ECO:0007669"/>
    <property type="project" value="UniProtKB-SubCell"/>
</dbReference>
<evidence type="ECO:0000256" key="2">
    <source>
        <dbReference type="ARBA" id="ARBA00022729"/>
    </source>
</evidence>
<dbReference type="EMBL" id="JAHLFU010000186">
    <property type="protein sequence ID" value="MBU3853911.1"/>
    <property type="molecule type" value="Genomic_DNA"/>
</dbReference>
<dbReference type="AlphaFoldDB" id="A0A9E2P2E5"/>
<feature type="domain" description="Heparinase II/III-like C-terminal" evidence="5">
    <location>
        <begin position="428"/>
        <end position="645"/>
    </location>
</feature>
<keyword evidence="2" id="KW-0732">Signal</keyword>
<accession>A0A9E2P2E5</accession>
<proteinExistence type="predicted"/>
<dbReference type="GO" id="GO:0016829">
    <property type="term" value="F:lyase activity"/>
    <property type="evidence" value="ECO:0007669"/>
    <property type="project" value="UniProtKB-KW"/>
</dbReference>
<sequence length="744" mass="84470">MKKQFLYLFGFLALTACTDDEDVFSGGEIAEPVITPENKPNDVVTGDVFAKLNLDYPGLEKVKQHYEADEQYYAALALLDYYRNRNISNPEVDLITPSPTDGEKRMADQALEENGYRFRVGTFVEEGTAGQSDAVYYSFDNGDAGINWNMEPEGTSREFSYQQHRWQWMEAQAETYRSTRNETYIQSWIDVYNSWLNAFPCPNVKFDDPRVNDSDYKNDSYQWKGLQTAERVLTMVNILPYYIYSDNFTPELLTTFLNSFADHVEMVRLNYYSDGNIRITQAQSVATAGILMPEFKNSQEWTNEGCTMLNEAMDQQWLADGVHYELDPSYHISAISDFLSVVSLAEAAQANGSSTPLYGDIVDRLKSSMQFVFDLAYPNYQVDNWNDTRASAYTTSWRNRMREYAALFPEDDEWLYVSWGGSHGGTQPTWTSKAYATSGYYMLRNWGNDPIMMVLKNNYNPDASWHCQPDNGTFSLWYKGRNFFPDAGCYSYDEGTQRSTYRQSMIHNTVSIQNNNFPESQQLGEMLKHESTSVYDAIVTENLSYPQGMSIGSATMAGNFYHRRTAFFVKSAATPFFVLLDEMHGEPGETNVNNKFNINFHLYAEAGQNVVIDNNPKKSDATIDEAKYAQAHTAFEDGNNLLVKAFAYNEQDFEMTTNKGDVAVSETVGQTTGEVRDWLRINGRKPAGSMNRIITILYPYNGTAVPSTEIKAKFTDAPADVTYPESAAFQVTVGGETFDLSYTL</sequence>
<evidence type="ECO:0000256" key="3">
    <source>
        <dbReference type="ARBA" id="ARBA00022764"/>
    </source>
</evidence>
<dbReference type="InterPro" id="IPR008929">
    <property type="entry name" value="Chondroitin_lyas"/>
</dbReference>
<dbReference type="SUPFAM" id="SSF48230">
    <property type="entry name" value="Chondroitin AC/alginate lyase"/>
    <property type="match status" value="1"/>
</dbReference>
<evidence type="ECO:0000313" key="7">
    <source>
        <dbReference type="EMBL" id="MBU3853911.1"/>
    </source>
</evidence>
<name>A0A9E2P2E5_9BACT</name>
<dbReference type="Proteomes" id="UP000823865">
    <property type="component" value="Unassembled WGS sequence"/>
</dbReference>
<keyword evidence="4" id="KW-0456">Lyase</keyword>
<comment type="subcellular location">
    <subcellularLocation>
        <location evidence="1">Periplasm</location>
    </subcellularLocation>
</comment>
<organism evidence="7 8">
    <name type="scientific">Candidatus Paraprevotella stercoravium</name>
    <dbReference type="NCBI Taxonomy" id="2838725"/>
    <lineage>
        <taxon>Bacteria</taxon>
        <taxon>Pseudomonadati</taxon>
        <taxon>Bacteroidota</taxon>
        <taxon>Bacteroidia</taxon>
        <taxon>Bacteroidales</taxon>
        <taxon>Prevotellaceae</taxon>
        <taxon>Paraprevotella</taxon>
    </lineage>
</organism>
<feature type="domain" description="Heparin-sulfate lyase N-terminal" evidence="6">
    <location>
        <begin position="48"/>
        <end position="416"/>
    </location>
</feature>
<protein>
    <submittedName>
        <fullName evidence="7">Heparinase II/III family protein</fullName>
    </submittedName>
</protein>
<dbReference type="InterPro" id="IPR012480">
    <property type="entry name" value="Hepar_II_III_C"/>
</dbReference>
<dbReference type="Gene3D" id="2.70.98.70">
    <property type="match status" value="1"/>
</dbReference>
<dbReference type="PROSITE" id="PS51257">
    <property type="entry name" value="PROKAR_LIPOPROTEIN"/>
    <property type="match status" value="1"/>
</dbReference>
<gene>
    <name evidence="7" type="ORF">H9789_08895</name>
</gene>
<reference evidence="7" key="1">
    <citation type="journal article" date="2021" name="PeerJ">
        <title>Extensive microbial diversity within the chicken gut microbiome revealed by metagenomics and culture.</title>
        <authorList>
            <person name="Gilroy R."/>
            <person name="Ravi A."/>
            <person name="Getino M."/>
            <person name="Pursley I."/>
            <person name="Horton D.L."/>
            <person name="Alikhan N.F."/>
            <person name="Baker D."/>
            <person name="Gharbi K."/>
            <person name="Hall N."/>
            <person name="Watson M."/>
            <person name="Adriaenssens E.M."/>
            <person name="Foster-Nyarko E."/>
            <person name="Jarju S."/>
            <person name="Secka A."/>
            <person name="Antonio M."/>
            <person name="Oren A."/>
            <person name="Chaudhuri R.R."/>
            <person name="La Ragione R."/>
            <person name="Hildebrand F."/>
            <person name="Pallen M.J."/>
        </authorList>
    </citation>
    <scope>NUCLEOTIDE SEQUENCE</scope>
    <source>
        <strain evidence="7">G3-2149</strain>
    </source>
</reference>
<dbReference type="InterPro" id="IPR031680">
    <property type="entry name" value="Hepar_II_III_N"/>
</dbReference>
<reference evidence="7" key="2">
    <citation type="submission" date="2021-04" db="EMBL/GenBank/DDBJ databases">
        <authorList>
            <person name="Gilroy R."/>
        </authorList>
    </citation>
    <scope>NUCLEOTIDE SEQUENCE</scope>
    <source>
        <strain evidence="7">G3-2149</strain>
    </source>
</reference>